<name>A0A931HDA1_9SPHN</name>
<feature type="domain" description="Amidohydrolase-related" evidence="3">
    <location>
        <begin position="31"/>
        <end position="336"/>
    </location>
</feature>
<dbReference type="GO" id="GO:0016787">
    <property type="term" value="F:hydrolase activity"/>
    <property type="evidence" value="ECO:0007669"/>
    <property type="project" value="InterPro"/>
</dbReference>
<dbReference type="RefSeq" id="WP_197163541.1">
    <property type="nucleotide sequence ID" value="NZ_JADZGI010000001.1"/>
</dbReference>
<sequence>MLHSGEVRSQEHAPPASTEPEPALEPALPIIDPHFHLRDYREADDPRPRYRAADFAADVAASGHAVHDSVFIECSIMYREDGPAPLRSLGETAYVAQQAGRYGPLRVSGGIVARIDLAAHTPLEALIDAHAEAAGGRLRGVRNSIAWDAYGPLAAMGPDPHLLERPAFREGLRHLARHDLSFETWQFHPQIEQVTALARAFPENRFVLEHLGAPLGIGPYAGKLDEVFAAWRKDIVALAQLPNVVAKIGGLGPFWQRDAATPVTSQALARDWRRWIETTIEAFGPERCMFESNWPANSSVSSYGQIWNAFKLVTQGCSDSEKAALYQNTARSTYRL</sequence>
<protein>
    <submittedName>
        <fullName evidence="4">Amidohydrolase family protein</fullName>
    </submittedName>
</protein>
<proteinExistence type="inferred from homology"/>
<evidence type="ECO:0000256" key="2">
    <source>
        <dbReference type="SAM" id="MobiDB-lite"/>
    </source>
</evidence>
<evidence type="ECO:0000256" key="1">
    <source>
        <dbReference type="ARBA" id="ARBA00038310"/>
    </source>
</evidence>
<dbReference type="Gene3D" id="3.20.20.140">
    <property type="entry name" value="Metal-dependent hydrolases"/>
    <property type="match status" value="1"/>
</dbReference>
<dbReference type="SUPFAM" id="SSF51556">
    <property type="entry name" value="Metallo-dependent hydrolases"/>
    <property type="match status" value="1"/>
</dbReference>
<dbReference type="PANTHER" id="PTHR43569">
    <property type="entry name" value="AMIDOHYDROLASE"/>
    <property type="match status" value="1"/>
</dbReference>
<evidence type="ECO:0000313" key="4">
    <source>
        <dbReference type="EMBL" id="MBH0113358.1"/>
    </source>
</evidence>
<dbReference type="InterPro" id="IPR052350">
    <property type="entry name" value="Metallo-dep_Lactonases"/>
</dbReference>
<organism evidence="4 5">
    <name type="scientific">Novosphingobium aureum</name>
    <dbReference type="NCBI Taxonomy" id="2792964"/>
    <lineage>
        <taxon>Bacteria</taxon>
        <taxon>Pseudomonadati</taxon>
        <taxon>Pseudomonadota</taxon>
        <taxon>Alphaproteobacteria</taxon>
        <taxon>Sphingomonadales</taxon>
        <taxon>Sphingomonadaceae</taxon>
        <taxon>Novosphingobium</taxon>
    </lineage>
</organism>
<feature type="compositionally biased region" description="Low complexity" evidence="2">
    <location>
        <begin position="12"/>
        <end position="25"/>
    </location>
</feature>
<dbReference type="InterPro" id="IPR032466">
    <property type="entry name" value="Metal_Hydrolase"/>
</dbReference>
<comment type="similarity">
    <text evidence="1">Belongs to the metallo-dependent hydrolases superfamily.</text>
</comment>
<feature type="compositionally biased region" description="Basic and acidic residues" evidence="2">
    <location>
        <begin position="1"/>
        <end position="11"/>
    </location>
</feature>
<gene>
    <name evidence="4" type="ORF">I5E68_10405</name>
</gene>
<comment type="caution">
    <text evidence="4">The sequence shown here is derived from an EMBL/GenBank/DDBJ whole genome shotgun (WGS) entry which is preliminary data.</text>
</comment>
<dbReference type="PANTHER" id="PTHR43569:SF1">
    <property type="entry name" value="BLL3371 PROTEIN"/>
    <property type="match status" value="1"/>
</dbReference>
<evidence type="ECO:0000259" key="3">
    <source>
        <dbReference type="Pfam" id="PF04909"/>
    </source>
</evidence>
<reference evidence="4" key="1">
    <citation type="submission" date="2020-11" db="EMBL/GenBank/DDBJ databases">
        <title>Novosphingobium aureum sp. nov., a marine bacterium isolated from sediment of a salt flat.</title>
        <authorList>
            <person name="Yoo Y."/>
            <person name="Kim J.-J."/>
        </authorList>
    </citation>
    <scope>NUCLEOTIDE SEQUENCE</scope>
    <source>
        <strain evidence="4">YJ-S2-02</strain>
    </source>
</reference>
<dbReference type="Pfam" id="PF04909">
    <property type="entry name" value="Amidohydro_2"/>
    <property type="match status" value="1"/>
</dbReference>
<dbReference type="EMBL" id="JADZGI010000001">
    <property type="protein sequence ID" value="MBH0113358.1"/>
    <property type="molecule type" value="Genomic_DNA"/>
</dbReference>
<feature type="region of interest" description="Disordered" evidence="2">
    <location>
        <begin position="1"/>
        <end position="25"/>
    </location>
</feature>
<dbReference type="AlphaFoldDB" id="A0A931HDA1"/>
<accession>A0A931HDA1</accession>
<dbReference type="InterPro" id="IPR006680">
    <property type="entry name" value="Amidohydro-rel"/>
</dbReference>
<keyword evidence="5" id="KW-1185">Reference proteome</keyword>
<evidence type="ECO:0000313" key="5">
    <source>
        <dbReference type="Proteomes" id="UP000617634"/>
    </source>
</evidence>
<dbReference type="Proteomes" id="UP000617634">
    <property type="component" value="Unassembled WGS sequence"/>
</dbReference>